<dbReference type="InterPro" id="IPR042197">
    <property type="entry name" value="Apaf_helical"/>
</dbReference>
<accession>A0A1S2Z8B2</accession>
<dbReference type="GO" id="GO:0006952">
    <property type="term" value="P:defense response"/>
    <property type="evidence" value="ECO:0007669"/>
    <property type="project" value="UniProtKB-KW"/>
</dbReference>
<dbReference type="PRINTS" id="PR00364">
    <property type="entry name" value="DISEASERSIST"/>
</dbReference>
<dbReference type="AlphaFoldDB" id="A0A1S2Z8B2"/>
<reference evidence="11" key="1">
    <citation type="submission" date="2025-08" db="UniProtKB">
        <authorList>
            <consortium name="RefSeq"/>
        </authorList>
    </citation>
    <scope>IDENTIFICATION</scope>
    <source>
        <tissue evidence="11">Etiolated seedlings</tissue>
    </source>
</reference>
<dbReference type="GeneID" id="101506740"/>
<evidence type="ECO:0000313" key="11">
    <source>
        <dbReference type="RefSeq" id="XP_004516857.1"/>
    </source>
</evidence>
<keyword evidence="10" id="KW-1185">Reference proteome</keyword>
<dbReference type="Gene3D" id="1.10.10.10">
    <property type="entry name" value="Winged helix-like DNA-binding domain superfamily/Winged helix DNA-binding domain"/>
    <property type="match status" value="1"/>
</dbReference>
<dbReference type="FunFam" id="3.40.50.300:FF:001091">
    <property type="entry name" value="Probable disease resistance protein At1g61300"/>
    <property type="match status" value="1"/>
</dbReference>
<evidence type="ECO:0000259" key="8">
    <source>
        <dbReference type="Pfam" id="PF00931"/>
    </source>
</evidence>
<keyword evidence="2" id="KW-0433">Leucine-rich repeat</keyword>
<evidence type="ECO:0000256" key="4">
    <source>
        <dbReference type="ARBA" id="ARBA00022741"/>
    </source>
</evidence>
<dbReference type="Pfam" id="PF00931">
    <property type="entry name" value="NB-ARC"/>
    <property type="match status" value="1"/>
</dbReference>
<evidence type="ECO:0000259" key="9">
    <source>
        <dbReference type="Pfam" id="PF23247"/>
    </source>
</evidence>
<dbReference type="Pfam" id="PF23247">
    <property type="entry name" value="LRR_RPS2"/>
    <property type="match status" value="2"/>
</dbReference>
<dbReference type="InterPro" id="IPR050905">
    <property type="entry name" value="Plant_NBS-LRR"/>
</dbReference>
<keyword evidence="7" id="KW-0175">Coiled coil</keyword>
<dbReference type="Proteomes" id="UP000087171">
    <property type="component" value="Unplaced"/>
</dbReference>
<dbReference type="InterPro" id="IPR032675">
    <property type="entry name" value="LRR_dom_sf"/>
</dbReference>
<dbReference type="PANTHER" id="PTHR33463">
    <property type="entry name" value="NB-ARC DOMAIN-CONTAINING PROTEIN-RELATED"/>
    <property type="match status" value="1"/>
</dbReference>
<evidence type="ECO:0000256" key="2">
    <source>
        <dbReference type="ARBA" id="ARBA00022614"/>
    </source>
</evidence>
<dbReference type="InterPro" id="IPR036388">
    <property type="entry name" value="WH-like_DNA-bd_sf"/>
</dbReference>
<dbReference type="Gene3D" id="3.40.50.300">
    <property type="entry name" value="P-loop containing nucleotide triphosphate hydrolases"/>
    <property type="match status" value="1"/>
</dbReference>
<evidence type="ECO:0000256" key="3">
    <source>
        <dbReference type="ARBA" id="ARBA00022737"/>
    </source>
</evidence>
<organism evidence="10 11">
    <name type="scientific">Cicer arietinum</name>
    <name type="common">Chickpea</name>
    <name type="synonym">Garbanzo</name>
    <dbReference type="NCBI Taxonomy" id="3827"/>
    <lineage>
        <taxon>Eukaryota</taxon>
        <taxon>Viridiplantae</taxon>
        <taxon>Streptophyta</taxon>
        <taxon>Embryophyta</taxon>
        <taxon>Tracheophyta</taxon>
        <taxon>Spermatophyta</taxon>
        <taxon>Magnoliopsida</taxon>
        <taxon>eudicotyledons</taxon>
        <taxon>Gunneridae</taxon>
        <taxon>Pentapetalae</taxon>
        <taxon>rosids</taxon>
        <taxon>fabids</taxon>
        <taxon>Fabales</taxon>
        <taxon>Fabaceae</taxon>
        <taxon>Papilionoideae</taxon>
        <taxon>50 kb inversion clade</taxon>
        <taxon>NPAAA clade</taxon>
        <taxon>Hologalegina</taxon>
        <taxon>IRL clade</taxon>
        <taxon>Cicereae</taxon>
        <taxon>Cicer</taxon>
    </lineage>
</organism>
<feature type="domain" description="Disease resistance protein At4g27190-like leucine-rich repeats" evidence="9">
    <location>
        <begin position="740"/>
        <end position="842"/>
    </location>
</feature>
<dbReference type="PANTHER" id="PTHR33463:SF183">
    <property type="entry name" value="NB-ARC DOMAIN DISEASE RESISTANCE PROTEIN"/>
    <property type="match status" value="1"/>
</dbReference>
<evidence type="ECO:0000256" key="1">
    <source>
        <dbReference type="ARBA" id="ARBA00008894"/>
    </source>
</evidence>
<dbReference type="KEGG" id="cam:101506740"/>
<proteinExistence type="inferred from homology"/>
<keyword evidence="3" id="KW-0677">Repeat</keyword>
<gene>
    <name evidence="11" type="primary">LOC101506740</name>
</gene>
<dbReference type="PaxDb" id="3827-XP_004516857.1"/>
<keyword evidence="4" id="KW-0547">Nucleotide-binding</keyword>
<dbReference type="Gene3D" id="3.80.10.10">
    <property type="entry name" value="Ribonuclease Inhibitor"/>
    <property type="match status" value="2"/>
</dbReference>
<dbReference type="InterPro" id="IPR002182">
    <property type="entry name" value="NB-ARC"/>
</dbReference>
<keyword evidence="5" id="KW-0611">Plant defense</keyword>
<name>A0A1S2Z8B2_CICAR</name>
<dbReference type="GO" id="GO:0005524">
    <property type="term" value="F:ATP binding"/>
    <property type="evidence" value="ECO:0007669"/>
    <property type="project" value="UniProtKB-KW"/>
</dbReference>
<feature type="coiled-coil region" evidence="7">
    <location>
        <begin position="34"/>
        <end position="93"/>
    </location>
</feature>
<evidence type="ECO:0000256" key="7">
    <source>
        <dbReference type="SAM" id="Coils"/>
    </source>
</evidence>
<dbReference type="Gene3D" id="1.10.8.430">
    <property type="entry name" value="Helical domain of apoptotic protease-activating factors"/>
    <property type="match status" value="1"/>
</dbReference>
<dbReference type="SUPFAM" id="SSF52058">
    <property type="entry name" value="L domain-like"/>
    <property type="match status" value="1"/>
</dbReference>
<evidence type="ECO:0000256" key="6">
    <source>
        <dbReference type="ARBA" id="ARBA00022840"/>
    </source>
</evidence>
<evidence type="ECO:0000256" key="5">
    <source>
        <dbReference type="ARBA" id="ARBA00022821"/>
    </source>
</evidence>
<keyword evidence="6" id="KW-0067">ATP-binding</keyword>
<feature type="domain" description="Disease resistance protein At4g27190-like leucine-rich repeats" evidence="9">
    <location>
        <begin position="897"/>
        <end position="1005"/>
    </location>
</feature>
<dbReference type="InterPro" id="IPR057135">
    <property type="entry name" value="At4g27190-like_LRR"/>
</dbReference>
<dbReference type="InterPro" id="IPR027417">
    <property type="entry name" value="P-loop_NTPase"/>
</dbReference>
<evidence type="ECO:0000313" key="10">
    <source>
        <dbReference type="Proteomes" id="UP000087171"/>
    </source>
</evidence>
<sequence>MADIVISIVTKVSEYLVEPAIREGKYIFCVNEIVEDFENEKNELISERDNLVNRVEQAKHRAEEIEKSVEKWLSDVESLLKEVEDLNQQMKANKSCFQGRFPTWTKYHLCKKMVKKENAMMKLKGKSNNIQPFSHRAPLPGIQYRSLENFTYFESTKVAYDQLLEALEDDKIYMIGVYGMGGSGKTTLVTEASKKVEGLKFDKVVLITVSQTPNIRVIQGQMADALNIKLEDEHEEGRAQRLWLSLKQNSRLLIIVDDLWKEFNLMDIGIHLDNDNKGAWKIILTTRNQHICDLMQCQKNIYMGLLREYESWALFQKHAKVDDRFSESLDGVPQKLCNECKGLPIAIKAVGSSLKGKSNDDWKIALHNLAHPDFIDDEVEGVGDALSCLKLSYDYLGEKKAKMIFLMCSMFPEDYKIAREDLIRYAIGLDPGRMFSLGIARSGIEASINRLLESCLLMDVDENKEYVKMHDMVRDTALWIAKGLENHKILVNVDKPFSNMVEDNDIRDCFAISSWYEKEDKINHLLHAPNLKILLIRGSKKLSDETFEGIEGLQVLSIINDKYGTPLSLPLSVHILTNLRTLRLQKWKLGDISFISNLKKLEVLDLQECILNELPKEVGDLKRLKLLDLSSCDFLENYHEYNGAIGKCSQLEELYVSKWWQKELYSQCVEDIITLPNLQRFVSYSSLYNYHVKSSQLLHVVKFNISMLKSSKNNLLQIAEAVHLEQLNGGFKNVVPEVVRVVGGMNGLTYLHLTSCQMIERVFDTPYDSDSEVDLWIPKLVELVLMELECLKEFCRGTPAQVLRFFEKLEKIIIFDCHQLQNIFPHECNLQNLTRLQINNCKFGEALFSMPVARSLQQLEELIIEECNELKHIIANAREQDSNTRLELVTALPLWSSHFVMPKLKKLHISSCRKLVSIFPICCFEVLAFLEEIYIGRAPALELVFGECDHQNHSSHQCQNQNNRLCLKQLTLYDLENLVGICPENNRAKWPSTKCLTVMECPKLSPSWIATMVSSEVGEVHYTLSN</sequence>
<comment type="similarity">
    <text evidence="1">Belongs to the disease resistance NB-LRR family.</text>
</comment>
<dbReference type="RefSeq" id="XP_004516857.1">
    <property type="nucleotide sequence ID" value="XM_004516800.2"/>
</dbReference>
<dbReference type="GO" id="GO:0043531">
    <property type="term" value="F:ADP binding"/>
    <property type="evidence" value="ECO:0007669"/>
    <property type="project" value="InterPro"/>
</dbReference>
<dbReference type="eggNOG" id="KOG4658">
    <property type="taxonomic scope" value="Eukaryota"/>
</dbReference>
<protein>
    <submittedName>
        <fullName evidence="11">Disease resistance protein At5g05400</fullName>
    </submittedName>
</protein>
<dbReference type="SUPFAM" id="SSF52540">
    <property type="entry name" value="P-loop containing nucleoside triphosphate hydrolases"/>
    <property type="match status" value="1"/>
</dbReference>
<dbReference type="OrthoDB" id="1431192at2759"/>
<dbReference type="RefSeq" id="XP_073224505.1">
    <property type="nucleotide sequence ID" value="XM_073368404.1"/>
</dbReference>
<feature type="domain" description="NB-ARC" evidence="8">
    <location>
        <begin position="161"/>
        <end position="319"/>
    </location>
</feature>